<organism evidence="3 4">
    <name type="scientific">Candidatus Pullibacteroides excrementavium</name>
    <dbReference type="NCBI Taxonomy" id="2840905"/>
    <lineage>
        <taxon>Bacteria</taxon>
        <taxon>Pseudomonadati</taxon>
        <taxon>Bacteroidota</taxon>
        <taxon>Bacteroidia</taxon>
        <taxon>Bacteroidales</taxon>
        <taxon>Candidatus Pullibacteroides</taxon>
    </lineage>
</organism>
<comment type="caution">
    <text evidence="3">The sequence shown here is derived from an EMBL/GenBank/DDBJ whole genome shotgun (WGS) entry which is preliminary data.</text>
</comment>
<evidence type="ECO:0000256" key="1">
    <source>
        <dbReference type="HAMAP-Rule" id="MF_01845"/>
    </source>
</evidence>
<proteinExistence type="inferred from homology"/>
<reference evidence="3" key="1">
    <citation type="submission" date="2020-10" db="EMBL/GenBank/DDBJ databases">
        <authorList>
            <person name="Gilroy R."/>
        </authorList>
    </citation>
    <scope>NUCLEOTIDE SEQUENCE</scope>
    <source>
        <strain evidence="3">2889</strain>
    </source>
</reference>
<name>A0A9D9DS60_9BACT</name>
<gene>
    <name evidence="3" type="ORF">IAB08_01500</name>
</gene>
<dbReference type="HAMAP" id="MF_01845">
    <property type="entry name" value="UPF0597"/>
    <property type="match status" value="1"/>
</dbReference>
<evidence type="ECO:0000313" key="3">
    <source>
        <dbReference type="EMBL" id="MBO8431955.1"/>
    </source>
</evidence>
<dbReference type="GO" id="GO:0019450">
    <property type="term" value="P:L-cysteine catabolic process to pyruvate"/>
    <property type="evidence" value="ECO:0007669"/>
    <property type="project" value="TreeGrafter"/>
</dbReference>
<dbReference type="Pfam" id="PF03313">
    <property type="entry name" value="SDH_alpha"/>
    <property type="match status" value="1"/>
</dbReference>
<evidence type="ECO:0000259" key="2">
    <source>
        <dbReference type="Pfam" id="PF03313"/>
    </source>
</evidence>
<comment type="similarity">
    <text evidence="1">Belongs to the UPF0597 family.</text>
</comment>
<dbReference type="PANTHER" id="PTHR30501:SF2">
    <property type="entry name" value="UPF0597 PROTEIN YHAM"/>
    <property type="match status" value="1"/>
</dbReference>
<dbReference type="InterPro" id="IPR021144">
    <property type="entry name" value="UPF0597"/>
</dbReference>
<dbReference type="Proteomes" id="UP000823612">
    <property type="component" value="Unassembled WGS sequence"/>
</dbReference>
<reference evidence="3" key="2">
    <citation type="journal article" date="2021" name="PeerJ">
        <title>Extensive microbial diversity within the chicken gut microbiome revealed by metagenomics and culture.</title>
        <authorList>
            <person name="Gilroy R."/>
            <person name="Ravi A."/>
            <person name="Getino M."/>
            <person name="Pursley I."/>
            <person name="Horton D.L."/>
            <person name="Alikhan N.F."/>
            <person name="Baker D."/>
            <person name="Gharbi K."/>
            <person name="Hall N."/>
            <person name="Watson M."/>
            <person name="Adriaenssens E.M."/>
            <person name="Foster-Nyarko E."/>
            <person name="Jarju S."/>
            <person name="Secka A."/>
            <person name="Antonio M."/>
            <person name="Oren A."/>
            <person name="Chaudhuri R.R."/>
            <person name="La Ragione R."/>
            <person name="Hildebrand F."/>
            <person name="Pallen M.J."/>
        </authorList>
    </citation>
    <scope>NUCLEOTIDE SEQUENCE</scope>
    <source>
        <strain evidence="3">2889</strain>
    </source>
</reference>
<protein>
    <recommendedName>
        <fullName evidence="1">UPF0597 protein IAB08_01500</fullName>
    </recommendedName>
</protein>
<accession>A0A9D9DS60</accession>
<dbReference type="EMBL" id="JADIMZ010000021">
    <property type="protein sequence ID" value="MBO8431955.1"/>
    <property type="molecule type" value="Genomic_DNA"/>
</dbReference>
<dbReference type="AlphaFoldDB" id="A0A9D9DS60"/>
<dbReference type="InterPro" id="IPR005130">
    <property type="entry name" value="Ser_deHydtase-like_asu"/>
</dbReference>
<evidence type="ECO:0000313" key="4">
    <source>
        <dbReference type="Proteomes" id="UP000823612"/>
    </source>
</evidence>
<sequence>MYYLLRKEVVPALGCTEPIAVALAVAKAAETWRGCAGKGKEALPDKLKIQVSLNIYKNGMGVGIPGTDMTGLYIASALGAIVGDSKKELEVLAGVRPEHVEMARKYVEEGRISIDIKKDCNKVYAESVCEGAGHQSRAVIEAEHQNIVLVEADGKCLFSKQGGGAEAQAEEDAYNITMDEIYEFATTQPFEDINFIIEAAGLNRKLADYGIEHKSGMGLGATLLGWMKKNSAMNEYTDYAMAMTAAASDARMSGALLPAMSNSGSGNQGITAMVPILAVAEKTGSSDEKLARALILSNLTAIHIKHGFGRLSAACGCVVASTGAACGVCYLLGGSLEQVKFAVKNMIGNLTGMVCDGAKLGCALKVASGTSAAMQAAVLALDNIYVPGTNGIIEDDVERTIRNIGFIAQRAMNEADNVILDIMVNKK</sequence>
<dbReference type="PIRSF" id="PIRSF006054">
    <property type="entry name" value="UCP006054"/>
    <property type="match status" value="1"/>
</dbReference>
<dbReference type="PANTHER" id="PTHR30501">
    <property type="entry name" value="UPF0597 PROTEIN YHAM"/>
    <property type="match status" value="1"/>
</dbReference>
<feature type="domain" description="Serine dehydratase-like alpha subunit" evidence="2">
    <location>
        <begin position="87"/>
        <end position="420"/>
    </location>
</feature>
<dbReference type="GO" id="GO:0080146">
    <property type="term" value="F:L-cysteine desulfhydrase activity"/>
    <property type="evidence" value="ECO:0007669"/>
    <property type="project" value="TreeGrafter"/>
</dbReference>